<evidence type="ECO:0000313" key="2">
    <source>
        <dbReference type="Proteomes" id="UP000827976"/>
    </source>
</evidence>
<dbReference type="Proteomes" id="UP000827976">
    <property type="component" value="Chromosome 7"/>
</dbReference>
<sequence length="818" mass="91574">MENSPALLTIILFLAISLFVVPFASPSPQSSLSKGSSLSVEEDSDILVSPDKSFTFGFHNISNNAYSLSIWFSNSVNKTIAWTAKRDVLVNGLGSRVTFRKDGALVLTDVYGTVVWNTNTSSSQADQAQLLDTGNLVIKDPQGNVLWQSFDLPTDTLLPTQPITKNKKLVSNMAGGSVSSGYYSFYFDNDNVMKLIYDGPQVSSIYWPNPDYNIWQNGRYNYNSSRYGVLDESGTFQSSDRLSFSASDMGAAIKRRLTLDYDGNLRLYSLNNSTGLWSVSWEALPKLCDVHGLCGRNGICVYNHTQKPMCACPFAFKVSNLSDWSEGCKPKFNISCEDSQQLRFVELKKTDFWGFDLNHTSSVPLNACKAFCQKDCSCVAISYKMGSGDCYTKSALFNGRTVPDFPGSVHLKLPLNFDTSGFYVLQGHEPICNATRATAATPTYAANTGSRIKWTYFFGFISAFGVIEIFFIVFGWWFVSKRGTKPTLMEEGYKLIASQFRRFTYKELKKATGNFKNKLARGGSRAVYKGVLEDERAVAVEKLDDIISAKDFWAEVGVIARINHMNLARIWGFCCERSHRFLVSEFMENGSLDNHLFVSDHSSANLLGWKERFHIAVGVAKGLAYLHHECLEWVIHCDVKPENILLDSDFEPKITDFGLAKLADRRRAHSKISKVRGSRGYMAPEWALNLPITAKVDVYSYGVVLLELLMGSRASDWKKMDGDDEEEEAELELLGLVRMLKVKLGGAEDSWIDDLADTRLAGQFNHRQAAVMVEMAISCLEEDRSKRPNMDTVAEILNGHYEEPYCHGDHSYSTTNLE</sequence>
<gene>
    <name evidence="1" type="ORF">IHE45_07G130600</name>
</gene>
<reference evidence="2" key="1">
    <citation type="journal article" date="2022" name="Nat. Commun.">
        <title>Chromosome evolution and the genetic basis of agronomically important traits in greater yam.</title>
        <authorList>
            <person name="Bredeson J.V."/>
            <person name="Lyons J.B."/>
            <person name="Oniyinde I.O."/>
            <person name="Okereke N.R."/>
            <person name="Kolade O."/>
            <person name="Nnabue I."/>
            <person name="Nwadili C.O."/>
            <person name="Hribova E."/>
            <person name="Parker M."/>
            <person name="Nwogha J."/>
            <person name="Shu S."/>
            <person name="Carlson J."/>
            <person name="Kariba R."/>
            <person name="Muthemba S."/>
            <person name="Knop K."/>
            <person name="Barton G.J."/>
            <person name="Sherwood A.V."/>
            <person name="Lopez-Montes A."/>
            <person name="Asiedu R."/>
            <person name="Jamnadass R."/>
            <person name="Muchugi A."/>
            <person name="Goodstein D."/>
            <person name="Egesi C.N."/>
            <person name="Featherston J."/>
            <person name="Asfaw A."/>
            <person name="Simpson G.G."/>
            <person name="Dolezel J."/>
            <person name="Hendre P.S."/>
            <person name="Van Deynze A."/>
            <person name="Kumar P.L."/>
            <person name="Obidiegwu J.E."/>
            <person name="Bhattacharjee R."/>
            <person name="Rokhsar D.S."/>
        </authorList>
    </citation>
    <scope>NUCLEOTIDE SEQUENCE [LARGE SCALE GENOMIC DNA]</scope>
    <source>
        <strain evidence="2">cv. TDa95/00328</strain>
    </source>
</reference>
<comment type="caution">
    <text evidence="1">The sequence shown here is derived from an EMBL/GenBank/DDBJ whole genome shotgun (WGS) entry which is preliminary data.</text>
</comment>
<keyword evidence="1" id="KW-0808">Transferase</keyword>
<protein>
    <submittedName>
        <fullName evidence="1">S-receptor-like serine/threonine-protein kinase protein</fullName>
        <ecNumber evidence="1">2.7.11.1</ecNumber>
    </submittedName>
</protein>
<name>A0ACB7VUA3_DIOAL</name>
<accession>A0ACB7VUA3</accession>
<dbReference type="EC" id="2.7.11.1" evidence="1"/>
<organism evidence="1 2">
    <name type="scientific">Dioscorea alata</name>
    <name type="common">Purple yam</name>
    <dbReference type="NCBI Taxonomy" id="55571"/>
    <lineage>
        <taxon>Eukaryota</taxon>
        <taxon>Viridiplantae</taxon>
        <taxon>Streptophyta</taxon>
        <taxon>Embryophyta</taxon>
        <taxon>Tracheophyta</taxon>
        <taxon>Spermatophyta</taxon>
        <taxon>Magnoliopsida</taxon>
        <taxon>Liliopsida</taxon>
        <taxon>Dioscoreales</taxon>
        <taxon>Dioscoreaceae</taxon>
        <taxon>Dioscorea</taxon>
    </lineage>
</organism>
<keyword evidence="2" id="KW-1185">Reference proteome</keyword>
<proteinExistence type="predicted"/>
<evidence type="ECO:0000313" key="1">
    <source>
        <dbReference type="EMBL" id="KAH7678139.1"/>
    </source>
</evidence>
<dbReference type="EMBL" id="CM037017">
    <property type="protein sequence ID" value="KAH7678139.1"/>
    <property type="molecule type" value="Genomic_DNA"/>
</dbReference>